<dbReference type="Gene3D" id="2.60.200.20">
    <property type="match status" value="1"/>
</dbReference>
<dbReference type="SUPFAM" id="SSF49879">
    <property type="entry name" value="SMAD/FHA domain"/>
    <property type="match status" value="1"/>
</dbReference>
<dbReference type="PROSITE" id="PS50006">
    <property type="entry name" value="FHA_DOMAIN"/>
    <property type="match status" value="1"/>
</dbReference>
<feature type="domain" description="FHA" evidence="2">
    <location>
        <begin position="62"/>
        <end position="111"/>
    </location>
</feature>
<dbReference type="CDD" id="cd00060">
    <property type="entry name" value="FHA"/>
    <property type="match status" value="1"/>
</dbReference>
<dbReference type="RefSeq" id="WP_146923192.1">
    <property type="nucleotide sequence ID" value="NZ_CP042430.1"/>
</dbReference>
<reference evidence="3 4" key="1">
    <citation type="journal article" date="2018" name="J. Microbiol.">
        <title>Baekduia soli gen. nov., sp. nov., a novel bacterium isolated from the soil of Baekdu Mountain and proposal of a novel family name, Baekduiaceae fam. nov.</title>
        <authorList>
            <person name="An D.S."/>
            <person name="Siddiqi M.Z."/>
            <person name="Kim K.H."/>
            <person name="Yu H.S."/>
            <person name="Im W.T."/>
        </authorList>
    </citation>
    <scope>NUCLEOTIDE SEQUENCE [LARGE SCALE GENOMIC DNA]</scope>
    <source>
        <strain evidence="3 4">BR7-21</strain>
    </source>
</reference>
<dbReference type="KEGG" id="bsol:FSW04_24900"/>
<dbReference type="InterPro" id="IPR008984">
    <property type="entry name" value="SMAD_FHA_dom_sf"/>
</dbReference>
<dbReference type="Pfam" id="PF00498">
    <property type="entry name" value="FHA"/>
    <property type="match status" value="1"/>
</dbReference>
<keyword evidence="1" id="KW-0597">Phosphoprotein</keyword>
<accession>A0A5B8UBB0</accession>
<dbReference type="EMBL" id="CP042430">
    <property type="protein sequence ID" value="QEC50499.1"/>
    <property type="molecule type" value="Genomic_DNA"/>
</dbReference>
<keyword evidence="4" id="KW-1185">Reference proteome</keyword>
<name>A0A5B8UBB0_9ACTN</name>
<dbReference type="InterPro" id="IPR000253">
    <property type="entry name" value="FHA_dom"/>
</dbReference>
<dbReference type="AlphaFoldDB" id="A0A5B8UBB0"/>
<organism evidence="3 4">
    <name type="scientific">Baekduia soli</name>
    <dbReference type="NCBI Taxonomy" id="496014"/>
    <lineage>
        <taxon>Bacteria</taxon>
        <taxon>Bacillati</taxon>
        <taxon>Actinomycetota</taxon>
        <taxon>Thermoleophilia</taxon>
        <taxon>Solirubrobacterales</taxon>
        <taxon>Baekduiaceae</taxon>
        <taxon>Baekduia</taxon>
    </lineage>
</organism>
<gene>
    <name evidence="3" type="ORF">FSW04_24900</name>
</gene>
<evidence type="ECO:0000256" key="1">
    <source>
        <dbReference type="ARBA" id="ARBA00022553"/>
    </source>
</evidence>
<evidence type="ECO:0000313" key="4">
    <source>
        <dbReference type="Proteomes" id="UP000321805"/>
    </source>
</evidence>
<dbReference type="OrthoDB" id="9815925at2"/>
<evidence type="ECO:0000313" key="3">
    <source>
        <dbReference type="EMBL" id="QEC50499.1"/>
    </source>
</evidence>
<dbReference type="SMART" id="SM00240">
    <property type="entry name" value="FHA"/>
    <property type="match status" value="1"/>
</dbReference>
<proteinExistence type="predicted"/>
<sequence>MASSPPPLAGADVETAVLDTLPRVSFRERRHAVTVKRPAPGRYLEVDDGDERLLLPLRRGTTHVGRGFGADLRLEDQTVSRRHAILHERRVGTRILDDRSANGTFVNGRRVLHADLRDGDVVVLGRLVLTYREVPSG</sequence>
<evidence type="ECO:0000259" key="2">
    <source>
        <dbReference type="PROSITE" id="PS50006"/>
    </source>
</evidence>
<protein>
    <submittedName>
        <fullName evidence="3">FHA domain-containing protein</fullName>
    </submittedName>
</protein>
<dbReference type="Proteomes" id="UP000321805">
    <property type="component" value="Chromosome"/>
</dbReference>